<organism evidence="2 3">
    <name type="scientific">Kingdonia uniflora</name>
    <dbReference type="NCBI Taxonomy" id="39325"/>
    <lineage>
        <taxon>Eukaryota</taxon>
        <taxon>Viridiplantae</taxon>
        <taxon>Streptophyta</taxon>
        <taxon>Embryophyta</taxon>
        <taxon>Tracheophyta</taxon>
        <taxon>Spermatophyta</taxon>
        <taxon>Magnoliopsida</taxon>
        <taxon>Ranunculales</taxon>
        <taxon>Circaeasteraceae</taxon>
        <taxon>Kingdonia</taxon>
    </lineage>
</organism>
<feature type="compositionally biased region" description="Polar residues" evidence="1">
    <location>
        <begin position="102"/>
        <end position="116"/>
    </location>
</feature>
<feature type="compositionally biased region" description="Basic and acidic residues" evidence="1">
    <location>
        <begin position="183"/>
        <end position="192"/>
    </location>
</feature>
<keyword evidence="3" id="KW-1185">Reference proteome</keyword>
<dbReference type="EMBL" id="JACGCM010001615">
    <property type="protein sequence ID" value="KAF6152703.1"/>
    <property type="molecule type" value="Genomic_DNA"/>
</dbReference>
<dbReference type="Proteomes" id="UP000541444">
    <property type="component" value="Unassembled WGS sequence"/>
</dbReference>
<accession>A0A7J7MCS3</accession>
<comment type="caution">
    <text evidence="2">The sequence shown here is derived from an EMBL/GenBank/DDBJ whole genome shotgun (WGS) entry which is preliminary data.</text>
</comment>
<proteinExistence type="predicted"/>
<sequence>MLADATRLSLLKKYYGHKGLGFNSRMRFQFILRTFAERILDSVSCLNLFLGADTSYLDPNRHLYLADFGYDYKDKSQLSFTLILLTTAKPVPPINVPRDKAQTANDKTSGTTQTALDHTKESKDNTGSYLGEKTGQAKQKVGETVEATNMKAGETKGNTGSFFGKKTEQGKQKASETGQYVKETAEVGKEKTGGILQQTDG</sequence>
<feature type="compositionally biased region" description="Basic and acidic residues" evidence="1">
    <location>
        <begin position="165"/>
        <end position="174"/>
    </location>
</feature>
<evidence type="ECO:0000313" key="3">
    <source>
        <dbReference type="Proteomes" id="UP000541444"/>
    </source>
</evidence>
<dbReference type="AlphaFoldDB" id="A0A7J7MCS3"/>
<evidence type="ECO:0000256" key="1">
    <source>
        <dbReference type="SAM" id="MobiDB-lite"/>
    </source>
</evidence>
<name>A0A7J7MCS3_9MAGN</name>
<evidence type="ECO:0000313" key="2">
    <source>
        <dbReference type="EMBL" id="KAF6152703.1"/>
    </source>
</evidence>
<feature type="region of interest" description="Disordered" evidence="1">
    <location>
        <begin position="95"/>
        <end position="201"/>
    </location>
</feature>
<reference evidence="2 3" key="1">
    <citation type="journal article" date="2020" name="IScience">
        <title>Genome Sequencing of the Endangered Kingdonia uniflora (Circaeasteraceae, Ranunculales) Reveals Potential Mechanisms of Evolutionary Specialization.</title>
        <authorList>
            <person name="Sun Y."/>
            <person name="Deng T."/>
            <person name="Zhang A."/>
            <person name="Moore M.J."/>
            <person name="Landis J.B."/>
            <person name="Lin N."/>
            <person name="Zhang H."/>
            <person name="Zhang X."/>
            <person name="Huang J."/>
            <person name="Zhang X."/>
            <person name="Sun H."/>
            <person name="Wang H."/>
        </authorList>
    </citation>
    <scope>NUCLEOTIDE SEQUENCE [LARGE SCALE GENOMIC DNA]</scope>
    <source>
        <strain evidence="2">TB1705</strain>
        <tissue evidence="2">Leaf</tissue>
    </source>
</reference>
<dbReference type="OrthoDB" id="2193576at2759"/>
<protein>
    <submittedName>
        <fullName evidence="2">Uncharacterized protein</fullName>
    </submittedName>
</protein>
<gene>
    <name evidence="2" type="ORF">GIB67_021363</name>
</gene>